<dbReference type="SUPFAM" id="SSF46689">
    <property type="entry name" value="Homeodomain-like"/>
    <property type="match status" value="1"/>
</dbReference>
<evidence type="ECO:0000259" key="5">
    <source>
        <dbReference type="PROSITE" id="PS50977"/>
    </source>
</evidence>
<comment type="caution">
    <text evidence="6">The sequence shown here is derived from an EMBL/GenBank/DDBJ whole genome shotgun (WGS) entry which is preliminary data.</text>
</comment>
<accession>A0ABP9R9F0</accession>
<dbReference type="Pfam" id="PF00440">
    <property type="entry name" value="TetR_N"/>
    <property type="match status" value="1"/>
</dbReference>
<keyword evidence="1" id="KW-0805">Transcription regulation</keyword>
<feature type="domain" description="HTH tetR-type" evidence="5">
    <location>
        <begin position="2"/>
        <end position="62"/>
    </location>
</feature>
<dbReference type="Proteomes" id="UP001428817">
    <property type="component" value="Unassembled WGS sequence"/>
</dbReference>
<organism evidence="6 7">
    <name type="scientific">Pseudonocardia eucalypti</name>
    <dbReference type="NCBI Taxonomy" id="648755"/>
    <lineage>
        <taxon>Bacteria</taxon>
        <taxon>Bacillati</taxon>
        <taxon>Actinomycetota</taxon>
        <taxon>Actinomycetes</taxon>
        <taxon>Pseudonocardiales</taxon>
        <taxon>Pseudonocardiaceae</taxon>
        <taxon>Pseudonocardia</taxon>
    </lineage>
</organism>
<dbReference type="InterPro" id="IPR009057">
    <property type="entry name" value="Homeodomain-like_sf"/>
</dbReference>
<keyword evidence="2 4" id="KW-0238">DNA-binding</keyword>
<feature type="DNA-binding region" description="H-T-H motif" evidence="4">
    <location>
        <begin position="25"/>
        <end position="44"/>
    </location>
</feature>
<evidence type="ECO:0000256" key="1">
    <source>
        <dbReference type="ARBA" id="ARBA00023015"/>
    </source>
</evidence>
<sequence length="189" mass="19889">MTVRDDELYDRLAEVFRSAGYEGASLGALAEAAGLRRASLYHRFPGGKAEMAEAVLDRVGRLFADVLEPMRTDPDPRAGIAASAERLTDIYGGGLLACALDTLPLSGAPEPVRTKAASVARTWITTMADAAQRGGRPAGEANAAAEDAFVRIEGGLVHGRLFGDGAPFRRAIAELPDQLLGRQSRGAAL</sequence>
<dbReference type="PANTHER" id="PTHR47506:SF3">
    <property type="entry name" value="HTH-TYPE TRANSCRIPTIONAL REGULATOR LMRA"/>
    <property type="match status" value="1"/>
</dbReference>
<evidence type="ECO:0000256" key="3">
    <source>
        <dbReference type="ARBA" id="ARBA00023163"/>
    </source>
</evidence>
<evidence type="ECO:0000256" key="2">
    <source>
        <dbReference type="ARBA" id="ARBA00023125"/>
    </source>
</evidence>
<evidence type="ECO:0000313" key="6">
    <source>
        <dbReference type="EMBL" id="GAA5173432.1"/>
    </source>
</evidence>
<dbReference type="PROSITE" id="PS50977">
    <property type="entry name" value="HTH_TETR_2"/>
    <property type="match status" value="1"/>
</dbReference>
<dbReference type="EMBL" id="BAABJP010000056">
    <property type="protein sequence ID" value="GAA5173432.1"/>
    <property type="molecule type" value="Genomic_DNA"/>
</dbReference>
<dbReference type="InterPro" id="IPR036271">
    <property type="entry name" value="Tet_transcr_reg_TetR-rel_C_sf"/>
</dbReference>
<dbReference type="SUPFAM" id="SSF48498">
    <property type="entry name" value="Tetracyclin repressor-like, C-terminal domain"/>
    <property type="match status" value="1"/>
</dbReference>
<evidence type="ECO:0000313" key="7">
    <source>
        <dbReference type="Proteomes" id="UP001428817"/>
    </source>
</evidence>
<dbReference type="Gene3D" id="1.10.357.10">
    <property type="entry name" value="Tetracycline Repressor, domain 2"/>
    <property type="match status" value="1"/>
</dbReference>
<evidence type="ECO:0000256" key="4">
    <source>
        <dbReference type="PROSITE-ProRule" id="PRU00335"/>
    </source>
</evidence>
<protein>
    <recommendedName>
        <fullName evidence="5">HTH tetR-type domain-containing protein</fullName>
    </recommendedName>
</protein>
<name>A0ABP9R9F0_9PSEU</name>
<keyword evidence="3" id="KW-0804">Transcription</keyword>
<dbReference type="InterPro" id="IPR001647">
    <property type="entry name" value="HTH_TetR"/>
</dbReference>
<proteinExistence type="predicted"/>
<gene>
    <name evidence="6" type="ORF">GCM10023321_75000</name>
</gene>
<dbReference type="PANTHER" id="PTHR47506">
    <property type="entry name" value="TRANSCRIPTIONAL REGULATORY PROTEIN"/>
    <property type="match status" value="1"/>
</dbReference>
<reference evidence="7" key="1">
    <citation type="journal article" date="2019" name="Int. J. Syst. Evol. Microbiol.">
        <title>The Global Catalogue of Microorganisms (GCM) 10K type strain sequencing project: providing services to taxonomists for standard genome sequencing and annotation.</title>
        <authorList>
            <consortium name="The Broad Institute Genomics Platform"/>
            <consortium name="The Broad Institute Genome Sequencing Center for Infectious Disease"/>
            <person name="Wu L."/>
            <person name="Ma J."/>
        </authorList>
    </citation>
    <scope>NUCLEOTIDE SEQUENCE [LARGE SCALE GENOMIC DNA]</scope>
    <source>
        <strain evidence="7">JCM 18303</strain>
    </source>
</reference>
<keyword evidence="7" id="KW-1185">Reference proteome</keyword>